<keyword evidence="7" id="KW-0460">Magnesium</keyword>
<keyword evidence="4 7" id="KW-0500">Molybdenum</keyword>
<gene>
    <name evidence="9" type="primary">moeA1</name>
    <name evidence="9" type="ORF">CMASS_00600</name>
</gene>
<dbReference type="RefSeq" id="WP_022863202.1">
    <property type="nucleotide sequence ID" value="NZ_ATVG01000007.1"/>
</dbReference>
<dbReference type="Pfam" id="PF03453">
    <property type="entry name" value="MoeA_N"/>
    <property type="match status" value="1"/>
</dbReference>
<dbReference type="InterPro" id="IPR005111">
    <property type="entry name" value="MoeA_C_domain_IV"/>
</dbReference>
<dbReference type="Pfam" id="PF00994">
    <property type="entry name" value="MoCF_biosynth"/>
    <property type="match status" value="1"/>
</dbReference>
<evidence type="ECO:0000256" key="7">
    <source>
        <dbReference type="RuleBase" id="RU365090"/>
    </source>
</evidence>
<evidence type="ECO:0000259" key="8">
    <source>
        <dbReference type="SMART" id="SM00852"/>
    </source>
</evidence>
<sequence length="383" mass="39238">MRTYDDHLAAVREAAGHRGTVTLPLLEAVQRRARTATDTVAQFDSPRFHNSQMDGYALPDTAGGSFTVGPTIAAGADAAALYPGGLDGLAAPIMTGAPVPRGTACVVPVEDCTPGEFAEEGAQVTAPASLDGKFVRAAGSDARRGEVLVPAGTVVDPIVVATLAGQDLTSVTVTRPARVVIVTGGKEIGSQIPDSNGPMLAAACAQAGIEVADTLHTDDDPGALRERLDRAIATHGPDAVLTSGGISHGKFEVVRDILEPHGWFGHVAQQPGGPQGLAVYRGTPCICMPGNPVSTLVSFRLYVAPVLGAAPGPQRAALEAHEPVAGLPHKERFYRGVLRDGKARVLGGAGSHLIAQAVGANCLIRIPAGHSLPGGADVVVYPF</sequence>
<reference evidence="9 10" key="1">
    <citation type="submission" date="2020-10" db="EMBL/GenBank/DDBJ databases">
        <title>Complete genome sequence of Corynebacterium massiliense DSM 45435, type strain of Corynebacterium massiliense.</title>
        <authorList>
            <person name="Busche T."/>
            <person name="Kalinowski J."/>
            <person name="Ruckert C."/>
        </authorList>
    </citation>
    <scope>NUCLEOTIDE SEQUENCE [LARGE SCALE GENOMIC DNA]</scope>
    <source>
        <strain evidence="9 10">DSM 45435</strain>
    </source>
</reference>
<comment type="catalytic activity">
    <reaction evidence="6">
        <text>adenylyl-molybdopterin + molybdate = Mo-molybdopterin + AMP + H(+)</text>
        <dbReference type="Rhea" id="RHEA:35047"/>
        <dbReference type="ChEBI" id="CHEBI:15378"/>
        <dbReference type="ChEBI" id="CHEBI:36264"/>
        <dbReference type="ChEBI" id="CHEBI:62727"/>
        <dbReference type="ChEBI" id="CHEBI:71302"/>
        <dbReference type="ChEBI" id="CHEBI:456215"/>
        <dbReference type="EC" id="2.10.1.1"/>
    </reaction>
</comment>
<protein>
    <recommendedName>
        <fullName evidence="7">Molybdopterin molybdenumtransferase</fullName>
        <ecNumber evidence="7">2.10.1.1</ecNumber>
    </recommendedName>
</protein>
<dbReference type="SUPFAM" id="SSF63867">
    <property type="entry name" value="MoeA C-terminal domain-like"/>
    <property type="match status" value="1"/>
</dbReference>
<dbReference type="Gene3D" id="3.40.980.10">
    <property type="entry name" value="MoaB/Mog-like domain"/>
    <property type="match status" value="1"/>
</dbReference>
<dbReference type="InterPro" id="IPR038987">
    <property type="entry name" value="MoeA-like"/>
</dbReference>
<dbReference type="EMBL" id="CP063189">
    <property type="protein sequence ID" value="WCZ31590.1"/>
    <property type="molecule type" value="Genomic_DNA"/>
</dbReference>
<comment type="function">
    <text evidence="1 7">Catalyzes the insertion of molybdate into adenylated molybdopterin with the concomitant release of AMP.</text>
</comment>
<dbReference type="InterPro" id="IPR036135">
    <property type="entry name" value="MoeA_linker/N_sf"/>
</dbReference>
<comment type="similarity">
    <text evidence="3 7">Belongs to the MoeA family.</text>
</comment>
<dbReference type="InterPro" id="IPR001453">
    <property type="entry name" value="MoaB/Mog_dom"/>
</dbReference>
<dbReference type="PANTHER" id="PTHR10192:SF5">
    <property type="entry name" value="GEPHYRIN"/>
    <property type="match status" value="1"/>
</dbReference>
<organism evidence="9 10">
    <name type="scientific">Corynebacterium massiliense DSM 45435</name>
    <dbReference type="NCBI Taxonomy" id="1121364"/>
    <lineage>
        <taxon>Bacteria</taxon>
        <taxon>Bacillati</taxon>
        <taxon>Actinomycetota</taxon>
        <taxon>Actinomycetes</taxon>
        <taxon>Mycobacteriales</taxon>
        <taxon>Corynebacteriaceae</taxon>
        <taxon>Corynebacterium</taxon>
    </lineage>
</organism>
<keyword evidence="5 7" id="KW-0501">Molybdenum cofactor biosynthesis</keyword>
<comment type="cofactor">
    <cofactor evidence="7">
        <name>Mg(2+)</name>
        <dbReference type="ChEBI" id="CHEBI:18420"/>
    </cofactor>
</comment>
<dbReference type="PANTHER" id="PTHR10192">
    <property type="entry name" value="MOLYBDOPTERIN BIOSYNTHESIS PROTEIN"/>
    <property type="match status" value="1"/>
</dbReference>
<dbReference type="EC" id="2.10.1.1" evidence="7"/>
<keyword evidence="7" id="KW-0479">Metal-binding</keyword>
<dbReference type="InterPro" id="IPR036688">
    <property type="entry name" value="MoeA_C_domain_IV_sf"/>
</dbReference>
<dbReference type="InterPro" id="IPR036425">
    <property type="entry name" value="MoaB/Mog-like_dom_sf"/>
</dbReference>
<evidence type="ECO:0000313" key="9">
    <source>
        <dbReference type="EMBL" id="WCZ31590.1"/>
    </source>
</evidence>
<dbReference type="GO" id="GO:0061599">
    <property type="term" value="F:molybdopterin molybdotransferase activity"/>
    <property type="evidence" value="ECO:0007669"/>
    <property type="project" value="UniProtKB-EC"/>
</dbReference>
<accession>A0ABY7U6A9</accession>
<keyword evidence="7 9" id="KW-0808">Transferase</keyword>
<feature type="domain" description="MoaB/Mog" evidence="8">
    <location>
        <begin position="180"/>
        <end position="309"/>
    </location>
</feature>
<dbReference type="SUPFAM" id="SSF53218">
    <property type="entry name" value="Molybdenum cofactor biosynthesis proteins"/>
    <property type="match status" value="1"/>
</dbReference>
<comment type="pathway">
    <text evidence="2 7">Cofactor biosynthesis; molybdopterin biosynthesis.</text>
</comment>
<evidence type="ECO:0000256" key="4">
    <source>
        <dbReference type="ARBA" id="ARBA00022505"/>
    </source>
</evidence>
<evidence type="ECO:0000256" key="6">
    <source>
        <dbReference type="ARBA" id="ARBA00047317"/>
    </source>
</evidence>
<evidence type="ECO:0000256" key="1">
    <source>
        <dbReference type="ARBA" id="ARBA00002901"/>
    </source>
</evidence>
<dbReference type="Gene3D" id="2.170.190.11">
    <property type="entry name" value="Molybdopterin biosynthesis moea protein, domain 3"/>
    <property type="match status" value="1"/>
</dbReference>
<dbReference type="Gene3D" id="3.90.105.10">
    <property type="entry name" value="Molybdopterin biosynthesis moea protein, domain 2"/>
    <property type="match status" value="1"/>
</dbReference>
<dbReference type="Gene3D" id="2.40.340.10">
    <property type="entry name" value="MoeA, C-terminal, domain IV"/>
    <property type="match status" value="1"/>
</dbReference>
<name>A0ABY7U6A9_9CORY</name>
<dbReference type="CDD" id="cd00887">
    <property type="entry name" value="MoeA"/>
    <property type="match status" value="1"/>
</dbReference>
<dbReference type="InterPro" id="IPR005110">
    <property type="entry name" value="MoeA_linker/N"/>
</dbReference>
<dbReference type="Pfam" id="PF03454">
    <property type="entry name" value="MoeA_C"/>
    <property type="match status" value="1"/>
</dbReference>
<dbReference type="SUPFAM" id="SSF63882">
    <property type="entry name" value="MoeA N-terminal region -like"/>
    <property type="match status" value="1"/>
</dbReference>
<evidence type="ECO:0000256" key="2">
    <source>
        <dbReference type="ARBA" id="ARBA00005046"/>
    </source>
</evidence>
<proteinExistence type="inferred from homology"/>
<dbReference type="Proteomes" id="UP001220064">
    <property type="component" value="Chromosome"/>
</dbReference>
<keyword evidence="10" id="KW-1185">Reference proteome</keyword>
<dbReference type="SMART" id="SM00852">
    <property type="entry name" value="MoCF_biosynth"/>
    <property type="match status" value="1"/>
</dbReference>
<evidence type="ECO:0000256" key="3">
    <source>
        <dbReference type="ARBA" id="ARBA00010763"/>
    </source>
</evidence>
<evidence type="ECO:0000313" key="10">
    <source>
        <dbReference type="Proteomes" id="UP001220064"/>
    </source>
</evidence>
<evidence type="ECO:0000256" key="5">
    <source>
        <dbReference type="ARBA" id="ARBA00023150"/>
    </source>
</evidence>